<evidence type="ECO:0000256" key="2">
    <source>
        <dbReference type="SAM" id="SignalP"/>
    </source>
</evidence>
<feature type="region of interest" description="Disordered" evidence="1">
    <location>
        <begin position="99"/>
        <end position="118"/>
    </location>
</feature>
<gene>
    <name evidence="3" type="ORF">PPYR1160_LOCUS10167</name>
</gene>
<protein>
    <submittedName>
        <fullName evidence="3">Uncharacterized protein</fullName>
    </submittedName>
</protein>
<name>A0A7R9UBD2_9STRA</name>
<evidence type="ECO:0000256" key="1">
    <source>
        <dbReference type="SAM" id="MobiDB-lite"/>
    </source>
</evidence>
<evidence type="ECO:0000313" key="3">
    <source>
        <dbReference type="EMBL" id="CAD8260665.1"/>
    </source>
</evidence>
<organism evidence="3">
    <name type="scientific">Pinguiococcus pyrenoidosus</name>
    <dbReference type="NCBI Taxonomy" id="172671"/>
    <lineage>
        <taxon>Eukaryota</taxon>
        <taxon>Sar</taxon>
        <taxon>Stramenopiles</taxon>
        <taxon>Ochrophyta</taxon>
        <taxon>Pinguiophyceae</taxon>
        <taxon>Pinguiochrysidales</taxon>
        <taxon>Pinguiochrysidaceae</taxon>
        <taxon>Pinguiococcus</taxon>
    </lineage>
</organism>
<dbReference type="EMBL" id="HBEA01013378">
    <property type="protein sequence ID" value="CAD8260665.1"/>
    <property type="molecule type" value="Transcribed_RNA"/>
</dbReference>
<feature type="chain" id="PRO_5031480270" evidence="2">
    <location>
        <begin position="18"/>
        <end position="153"/>
    </location>
</feature>
<sequence>MLMKALSMLRAFACASAVNSLCSFRRGTLRWHSSRASAMKRAAQSLDAEAPSNVPRSFVAWPFAYHEELTLKVDSLTNMGTGIARVSLDKDTLARKDAALESADRNRSKRRRRNRPSEADLRQVRAFEDKPRLWCCSCCCCKLTKLRGRGVAW</sequence>
<reference evidence="3" key="1">
    <citation type="submission" date="2021-01" db="EMBL/GenBank/DDBJ databases">
        <authorList>
            <person name="Corre E."/>
            <person name="Pelletier E."/>
            <person name="Niang G."/>
            <person name="Scheremetjew M."/>
            <person name="Finn R."/>
            <person name="Kale V."/>
            <person name="Holt S."/>
            <person name="Cochrane G."/>
            <person name="Meng A."/>
            <person name="Brown T."/>
            <person name="Cohen L."/>
        </authorList>
    </citation>
    <scope>NUCLEOTIDE SEQUENCE</scope>
    <source>
        <strain evidence="3">CCMP2078</strain>
    </source>
</reference>
<feature type="signal peptide" evidence="2">
    <location>
        <begin position="1"/>
        <end position="17"/>
    </location>
</feature>
<dbReference type="AlphaFoldDB" id="A0A7R9UBD2"/>
<keyword evidence="2" id="KW-0732">Signal</keyword>
<accession>A0A7R9UBD2</accession>
<proteinExistence type="predicted"/>